<comment type="caution">
    <text evidence="2">The sequence shown here is derived from an EMBL/GenBank/DDBJ whole genome shotgun (WGS) entry which is preliminary data.</text>
</comment>
<dbReference type="InterPro" id="IPR050312">
    <property type="entry name" value="IolE/XylAMocC-like"/>
</dbReference>
<proteinExistence type="predicted"/>
<sequence>MYVAQLPIALQMFTLREETKEDFVGTLKKVKELGYDGVEFAGFGGLEAAELKGILEDIDLKPFSSHVGIELLEKDAEEIIAYHKELGVETIVIPYLVPERRASKEDYLKLAESLNHYGEKVKEAGMQLCYHNHDFEFEKYDGEYGLDIIFSNTNPEYVQVELDTFWAEFAGVSAVDYMDKYKGRLPLAHIKDMVTTPKKTFAEVGEGVLDIKAITSAAEEAGAKRLIVEQDVCQRPPLESVEISIGNLKRILGR</sequence>
<dbReference type="OrthoDB" id="9798407at2"/>
<dbReference type="AlphaFoldDB" id="A0A553ZVI1"/>
<keyword evidence="2" id="KW-0413">Isomerase</keyword>
<dbReference type="Pfam" id="PF01261">
    <property type="entry name" value="AP_endonuc_2"/>
    <property type="match status" value="1"/>
</dbReference>
<accession>A0A553ZVI1</accession>
<evidence type="ECO:0000259" key="1">
    <source>
        <dbReference type="Pfam" id="PF01261"/>
    </source>
</evidence>
<dbReference type="Proteomes" id="UP000318521">
    <property type="component" value="Unassembled WGS sequence"/>
</dbReference>
<dbReference type="GO" id="GO:0016853">
    <property type="term" value="F:isomerase activity"/>
    <property type="evidence" value="ECO:0007669"/>
    <property type="project" value="UniProtKB-KW"/>
</dbReference>
<protein>
    <submittedName>
        <fullName evidence="2">Sugar phosphate isomerase/epimerase</fullName>
    </submittedName>
</protein>
<reference evidence="2 3" key="1">
    <citation type="submission" date="2019-07" db="EMBL/GenBank/DDBJ databases">
        <authorList>
            <person name="Park Y.J."/>
            <person name="Jeong S.E."/>
            <person name="Jung H.S."/>
        </authorList>
    </citation>
    <scope>NUCLEOTIDE SEQUENCE [LARGE SCALE GENOMIC DNA]</scope>
    <source>
        <strain evidence="3">P16(2019)</strain>
    </source>
</reference>
<dbReference type="InterPro" id="IPR013022">
    <property type="entry name" value="Xyl_isomerase-like_TIM-brl"/>
</dbReference>
<dbReference type="PANTHER" id="PTHR12110">
    <property type="entry name" value="HYDROXYPYRUVATE ISOMERASE"/>
    <property type="match status" value="1"/>
</dbReference>
<dbReference type="SUPFAM" id="SSF51658">
    <property type="entry name" value="Xylose isomerase-like"/>
    <property type="match status" value="1"/>
</dbReference>
<evidence type="ECO:0000313" key="2">
    <source>
        <dbReference type="EMBL" id="TSB45490.1"/>
    </source>
</evidence>
<dbReference type="PANTHER" id="PTHR12110:SF41">
    <property type="entry name" value="INOSOSE DEHYDRATASE"/>
    <property type="match status" value="1"/>
</dbReference>
<dbReference type="EMBL" id="VLXZ01000011">
    <property type="protein sequence ID" value="TSB45490.1"/>
    <property type="molecule type" value="Genomic_DNA"/>
</dbReference>
<gene>
    <name evidence="2" type="ORF">FN960_16295</name>
</gene>
<dbReference type="InterPro" id="IPR036237">
    <property type="entry name" value="Xyl_isomerase-like_sf"/>
</dbReference>
<dbReference type="Gene3D" id="3.20.20.150">
    <property type="entry name" value="Divalent-metal-dependent TIM barrel enzymes"/>
    <property type="match status" value="1"/>
</dbReference>
<name>A0A553ZVI1_9BACI</name>
<evidence type="ECO:0000313" key="3">
    <source>
        <dbReference type="Proteomes" id="UP000318521"/>
    </source>
</evidence>
<keyword evidence="3" id="KW-1185">Reference proteome</keyword>
<organism evidence="2 3">
    <name type="scientific">Alkalicoccobacillus porphyridii</name>
    <dbReference type="NCBI Taxonomy" id="2597270"/>
    <lineage>
        <taxon>Bacteria</taxon>
        <taxon>Bacillati</taxon>
        <taxon>Bacillota</taxon>
        <taxon>Bacilli</taxon>
        <taxon>Bacillales</taxon>
        <taxon>Bacillaceae</taxon>
        <taxon>Alkalicoccobacillus</taxon>
    </lineage>
</organism>
<feature type="domain" description="Xylose isomerase-like TIM barrel" evidence="1">
    <location>
        <begin position="27"/>
        <end position="241"/>
    </location>
</feature>